<sequence>MISRLYRYPVLVLFFLCLPIASFAFQTDNAITQDSTLEKKVEAISVVRIVTEIEDLKSVIQVNSKRIQPGKRLKRIDSLYLPANDFIKEREESSREFITLNPNRPKIDNLIKKWEEYIVQLSGWESEIMTYVDRNMRLLESFKSETKVWELTYEKAKEQGVPRELLSNIEGVLKELNEIVEETKVYNYNYLRLQTRINRLLETSNEVLTLLYEKKGSETYDLFYQRHPPIWTISFGPNSAEDKSGIDDEDFSDYSSRISEMLQTHKAKLFLLLFLSVLLTVFIYYLKKRVSEAIGEEEASKTGSESYLIYTMTGVVLAFLLFFITKLQFVSGTRNLGDFLNLVLLTLSIFLILHRLPRRFKPLLFFALLFMILDAVKTYVWFYSGHYRIYMIFEALLMIGGLYYFTHPYLKTRHEMQSNIGKFMIRLVPVVYLLCVGSVIANILGYTNLADLSLKVCTQSGIMVIVVYALLLVLESIVISWLKQRFKRSESPNLIKLAFLKRRTMQFLRVAVTVLFSISFLKIIDQWRNISDFFSSLMTEPYKVGNLTFTLEAVLMFLLVLILSYFISKLIAFLIGDSYGALSFLRLPKGVPAAISLVLRYLVVVFGIILALSYLEVDLSKFNLMAGALGLGIGFGLQNVISNFVSGLILVFERPILPGDTIEVNNLFGKVQKIGIRSSNISTYDGAEVVVPNNNLISNDLINWTLSDSIKRVEILIGTTYDADPNEVLSVLRDCALKFDYVITEKEPMVLFTGFGDSSLDFRLLFWVPFDMGLRAKSDVNVEIFNQFSAHGIKIPFPQRDVFIKNLPENSDEDTLGISERETE</sequence>
<dbReference type="Gene3D" id="3.30.70.100">
    <property type="match status" value="1"/>
</dbReference>
<dbReference type="InterPro" id="IPR011014">
    <property type="entry name" value="MscS_channel_TM-2"/>
</dbReference>
<comment type="subcellular location">
    <subcellularLocation>
        <location evidence="1">Cell membrane</location>
        <topology evidence="1">Multi-pass membrane protein</topology>
    </subcellularLocation>
</comment>
<dbReference type="SUPFAM" id="SSF50182">
    <property type="entry name" value="Sm-like ribonucleoproteins"/>
    <property type="match status" value="1"/>
</dbReference>
<evidence type="ECO:0000256" key="6">
    <source>
        <dbReference type="ARBA" id="ARBA00023136"/>
    </source>
</evidence>
<dbReference type="Gene3D" id="1.10.287.1260">
    <property type="match status" value="1"/>
</dbReference>
<evidence type="ECO:0000259" key="11">
    <source>
        <dbReference type="Pfam" id="PF21088"/>
    </source>
</evidence>
<dbReference type="SUPFAM" id="SSF82861">
    <property type="entry name" value="Mechanosensitive channel protein MscS (YggB), transmembrane region"/>
    <property type="match status" value="1"/>
</dbReference>
<feature type="signal peptide" evidence="8">
    <location>
        <begin position="1"/>
        <end position="24"/>
    </location>
</feature>
<dbReference type="InterPro" id="IPR011066">
    <property type="entry name" value="MscS_channel_C_sf"/>
</dbReference>
<evidence type="ECO:0000256" key="8">
    <source>
        <dbReference type="SAM" id="SignalP"/>
    </source>
</evidence>
<dbReference type="Pfam" id="PF00924">
    <property type="entry name" value="MS_channel_2nd"/>
    <property type="match status" value="1"/>
</dbReference>
<keyword evidence="5 7" id="KW-1133">Transmembrane helix</keyword>
<dbReference type="EMBL" id="JAUDUY010000007">
    <property type="protein sequence ID" value="MDM9632252.1"/>
    <property type="molecule type" value="Genomic_DNA"/>
</dbReference>
<dbReference type="InterPro" id="IPR010920">
    <property type="entry name" value="LSM_dom_sf"/>
</dbReference>
<feature type="transmembrane region" description="Helical" evidence="7">
    <location>
        <begin position="461"/>
        <end position="482"/>
    </location>
</feature>
<feature type="transmembrane region" description="Helical" evidence="7">
    <location>
        <begin position="593"/>
        <end position="615"/>
    </location>
</feature>
<dbReference type="Proteomes" id="UP001174839">
    <property type="component" value="Unassembled WGS sequence"/>
</dbReference>
<dbReference type="PANTHER" id="PTHR30347">
    <property type="entry name" value="POTASSIUM CHANNEL RELATED"/>
    <property type="match status" value="1"/>
</dbReference>
<dbReference type="Gene3D" id="2.30.30.60">
    <property type="match status" value="1"/>
</dbReference>
<comment type="similarity">
    <text evidence="2">Belongs to the MscS (TC 1.A.23) family.</text>
</comment>
<organism evidence="12 13">
    <name type="scientific">Robiginitalea aurantiaca</name>
    <dbReference type="NCBI Taxonomy" id="3056915"/>
    <lineage>
        <taxon>Bacteria</taxon>
        <taxon>Pseudomonadati</taxon>
        <taxon>Bacteroidota</taxon>
        <taxon>Flavobacteriia</taxon>
        <taxon>Flavobacteriales</taxon>
        <taxon>Flavobacteriaceae</taxon>
        <taxon>Robiginitalea</taxon>
    </lineage>
</organism>
<evidence type="ECO:0000256" key="4">
    <source>
        <dbReference type="ARBA" id="ARBA00022692"/>
    </source>
</evidence>
<feature type="transmembrane region" description="Helical" evidence="7">
    <location>
        <begin position="507"/>
        <end position="524"/>
    </location>
</feature>
<dbReference type="PANTHER" id="PTHR30347:SF1">
    <property type="entry name" value="MECHANOSENSITIVE CHANNEL MSCK"/>
    <property type="match status" value="1"/>
</dbReference>
<dbReference type="InterPro" id="IPR052702">
    <property type="entry name" value="MscS-like_channel"/>
</dbReference>
<dbReference type="InterPro" id="IPR049278">
    <property type="entry name" value="MS_channel_C"/>
</dbReference>
<evidence type="ECO:0000313" key="12">
    <source>
        <dbReference type="EMBL" id="MDM9632252.1"/>
    </source>
</evidence>
<feature type="domain" description="Mechanosensitive ion channel MscS" evidence="9">
    <location>
        <begin position="639"/>
        <end position="705"/>
    </location>
</feature>
<feature type="domain" description="Mechanosensitive ion channel transmembrane helices 2/3" evidence="11">
    <location>
        <begin position="598"/>
        <end position="638"/>
    </location>
</feature>
<dbReference type="RefSeq" id="WP_289725617.1">
    <property type="nucleotide sequence ID" value="NZ_JAUDUY010000007.1"/>
</dbReference>
<dbReference type="SUPFAM" id="SSF82689">
    <property type="entry name" value="Mechanosensitive channel protein MscS (YggB), C-terminal domain"/>
    <property type="match status" value="1"/>
</dbReference>
<dbReference type="Pfam" id="PF21082">
    <property type="entry name" value="MS_channel_3rd"/>
    <property type="match status" value="1"/>
</dbReference>
<evidence type="ECO:0000313" key="13">
    <source>
        <dbReference type="Proteomes" id="UP001174839"/>
    </source>
</evidence>
<name>A0ABT7WH56_9FLAO</name>
<dbReference type="InterPro" id="IPR049142">
    <property type="entry name" value="MS_channel_1st"/>
</dbReference>
<dbReference type="InterPro" id="IPR023408">
    <property type="entry name" value="MscS_beta-dom_sf"/>
</dbReference>
<dbReference type="Pfam" id="PF21088">
    <property type="entry name" value="MS_channel_1st"/>
    <property type="match status" value="1"/>
</dbReference>
<feature type="transmembrane region" description="Helical" evidence="7">
    <location>
        <begin position="389"/>
        <end position="406"/>
    </location>
</feature>
<reference evidence="12" key="1">
    <citation type="submission" date="2023-06" db="EMBL/GenBank/DDBJ databases">
        <title>Robiginitalea aurantiacus sp. nov. and Algoriphagus sediminis sp. nov., isolated from coastal sediment.</title>
        <authorList>
            <person name="Zhou Z.Y."/>
            <person name="An J."/>
            <person name="Jia Y.W."/>
            <person name="Du Z.J."/>
        </authorList>
    </citation>
    <scope>NUCLEOTIDE SEQUENCE</scope>
    <source>
        <strain evidence="12">M39</strain>
    </source>
</reference>
<accession>A0ABT7WH56</accession>
<keyword evidence="4 7" id="KW-0812">Transmembrane</keyword>
<feature type="transmembrane region" description="Helical" evidence="7">
    <location>
        <begin position="339"/>
        <end position="356"/>
    </location>
</feature>
<evidence type="ECO:0000256" key="1">
    <source>
        <dbReference type="ARBA" id="ARBA00004651"/>
    </source>
</evidence>
<evidence type="ECO:0000256" key="7">
    <source>
        <dbReference type="SAM" id="Phobius"/>
    </source>
</evidence>
<protein>
    <submittedName>
        <fullName evidence="12">Mechanosensitive ion channel</fullName>
    </submittedName>
</protein>
<keyword evidence="13" id="KW-1185">Reference proteome</keyword>
<proteinExistence type="inferred from homology"/>
<keyword evidence="6 7" id="KW-0472">Membrane</keyword>
<gene>
    <name evidence="12" type="ORF">QU605_12270</name>
</gene>
<feature type="transmembrane region" description="Helical" evidence="7">
    <location>
        <begin position="307"/>
        <end position="327"/>
    </location>
</feature>
<feature type="transmembrane region" description="Helical" evidence="7">
    <location>
        <begin position="269"/>
        <end position="286"/>
    </location>
</feature>
<keyword evidence="3" id="KW-1003">Cell membrane</keyword>
<evidence type="ECO:0000259" key="10">
    <source>
        <dbReference type="Pfam" id="PF21082"/>
    </source>
</evidence>
<feature type="transmembrane region" description="Helical" evidence="7">
    <location>
        <begin position="427"/>
        <end position="449"/>
    </location>
</feature>
<feature type="transmembrane region" description="Helical" evidence="7">
    <location>
        <begin position="363"/>
        <end position="383"/>
    </location>
</feature>
<feature type="transmembrane region" description="Helical" evidence="7">
    <location>
        <begin position="627"/>
        <end position="652"/>
    </location>
</feature>
<feature type="domain" description="Mechanosensitive ion channel MscS C-terminal" evidence="10">
    <location>
        <begin position="713"/>
        <end position="795"/>
    </location>
</feature>
<evidence type="ECO:0000256" key="2">
    <source>
        <dbReference type="ARBA" id="ARBA00008017"/>
    </source>
</evidence>
<keyword evidence="8" id="KW-0732">Signal</keyword>
<evidence type="ECO:0000256" key="5">
    <source>
        <dbReference type="ARBA" id="ARBA00022989"/>
    </source>
</evidence>
<evidence type="ECO:0000259" key="9">
    <source>
        <dbReference type="Pfam" id="PF00924"/>
    </source>
</evidence>
<feature type="chain" id="PRO_5045998352" evidence="8">
    <location>
        <begin position="25"/>
        <end position="824"/>
    </location>
</feature>
<dbReference type="InterPro" id="IPR006685">
    <property type="entry name" value="MscS_channel_2nd"/>
</dbReference>
<comment type="caution">
    <text evidence="12">The sequence shown here is derived from an EMBL/GenBank/DDBJ whole genome shotgun (WGS) entry which is preliminary data.</text>
</comment>
<evidence type="ECO:0000256" key="3">
    <source>
        <dbReference type="ARBA" id="ARBA00022475"/>
    </source>
</evidence>